<feature type="compositionally biased region" description="Basic and acidic residues" evidence="1">
    <location>
        <begin position="200"/>
        <end position="210"/>
    </location>
</feature>
<dbReference type="OrthoDB" id="4158258at2759"/>
<proteinExistence type="predicted"/>
<feature type="compositionally biased region" description="Low complexity" evidence="1">
    <location>
        <begin position="76"/>
        <end position="89"/>
    </location>
</feature>
<evidence type="ECO:0000313" key="2">
    <source>
        <dbReference type="EMBL" id="EXJ77521.1"/>
    </source>
</evidence>
<dbReference type="RefSeq" id="XP_007738031.1">
    <property type="nucleotide sequence ID" value="XM_007739841.1"/>
</dbReference>
<evidence type="ECO:0000313" key="3">
    <source>
        <dbReference type="Proteomes" id="UP000019478"/>
    </source>
</evidence>
<dbReference type="HOGENOM" id="CLU_098713_0_0_1"/>
<accession>W9XKM3</accession>
<feature type="region of interest" description="Disordered" evidence="1">
    <location>
        <begin position="172"/>
        <end position="210"/>
    </location>
</feature>
<keyword evidence="3" id="KW-1185">Reference proteome</keyword>
<evidence type="ECO:0000256" key="1">
    <source>
        <dbReference type="SAM" id="MobiDB-lite"/>
    </source>
</evidence>
<organism evidence="2 3">
    <name type="scientific">Capronia epimyces CBS 606.96</name>
    <dbReference type="NCBI Taxonomy" id="1182542"/>
    <lineage>
        <taxon>Eukaryota</taxon>
        <taxon>Fungi</taxon>
        <taxon>Dikarya</taxon>
        <taxon>Ascomycota</taxon>
        <taxon>Pezizomycotina</taxon>
        <taxon>Eurotiomycetes</taxon>
        <taxon>Chaetothyriomycetidae</taxon>
        <taxon>Chaetothyriales</taxon>
        <taxon>Herpotrichiellaceae</taxon>
        <taxon>Capronia</taxon>
    </lineage>
</organism>
<dbReference type="EMBL" id="AMGY01000010">
    <property type="protein sequence ID" value="EXJ77521.1"/>
    <property type="molecule type" value="Genomic_DNA"/>
</dbReference>
<dbReference type="GeneID" id="19173831"/>
<dbReference type="eggNOG" id="ENOG502SXKZ">
    <property type="taxonomic scope" value="Eukaryota"/>
</dbReference>
<comment type="caution">
    <text evidence="2">The sequence shown here is derived from an EMBL/GenBank/DDBJ whole genome shotgun (WGS) entry which is preliminary data.</text>
</comment>
<gene>
    <name evidence="2" type="ORF">A1O3_09748</name>
</gene>
<reference evidence="2 3" key="1">
    <citation type="submission" date="2013-03" db="EMBL/GenBank/DDBJ databases">
        <title>The Genome Sequence of Capronia epimyces CBS 606.96.</title>
        <authorList>
            <consortium name="The Broad Institute Genomics Platform"/>
            <person name="Cuomo C."/>
            <person name="de Hoog S."/>
            <person name="Gorbushina A."/>
            <person name="Walker B."/>
            <person name="Young S.K."/>
            <person name="Zeng Q."/>
            <person name="Gargeya S."/>
            <person name="Fitzgerald M."/>
            <person name="Haas B."/>
            <person name="Abouelleil A."/>
            <person name="Allen A.W."/>
            <person name="Alvarado L."/>
            <person name="Arachchi H.M."/>
            <person name="Berlin A.M."/>
            <person name="Chapman S.B."/>
            <person name="Gainer-Dewar J."/>
            <person name="Goldberg J."/>
            <person name="Griggs A."/>
            <person name="Gujja S."/>
            <person name="Hansen M."/>
            <person name="Howarth C."/>
            <person name="Imamovic A."/>
            <person name="Ireland A."/>
            <person name="Larimer J."/>
            <person name="McCowan C."/>
            <person name="Murphy C."/>
            <person name="Pearson M."/>
            <person name="Poon T.W."/>
            <person name="Priest M."/>
            <person name="Roberts A."/>
            <person name="Saif S."/>
            <person name="Shea T."/>
            <person name="Sisk P."/>
            <person name="Sykes S."/>
            <person name="Wortman J."/>
            <person name="Nusbaum C."/>
            <person name="Birren B."/>
        </authorList>
    </citation>
    <scope>NUCLEOTIDE SEQUENCE [LARGE SCALE GENOMIC DNA]</scope>
    <source>
        <strain evidence="2 3">CBS 606.96</strain>
    </source>
</reference>
<sequence length="210" mass="22771">MTSSTKVEPSDIPSSKATGQAYLNSASGKAGSAMDALSASESWGAGPANLLPVRFTDESLIHVPVLRPEDMERQSAEQQQQQPRQLASPPATEVDGGRRFSFFRRKSSKPGETFTMRRIPRREYMAHYAKDDAGKYIGTEDPADDCILRGEDLIKYRNRGAVGAWKNTVSKAEADKEETQHVSAPASTGGKLGKLFKGKASKDAGDSVIH</sequence>
<protein>
    <submittedName>
        <fullName evidence="2">Uncharacterized protein</fullName>
    </submittedName>
</protein>
<dbReference type="AlphaFoldDB" id="W9XKM3"/>
<feature type="region of interest" description="Disordered" evidence="1">
    <location>
        <begin position="64"/>
        <end position="113"/>
    </location>
</feature>
<dbReference type="Proteomes" id="UP000019478">
    <property type="component" value="Unassembled WGS sequence"/>
</dbReference>
<name>W9XKM3_9EURO</name>